<proteinExistence type="predicted"/>
<evidence type="ECO:0000313" key="2">
    <source>
        <dbReference type="EMBL" id="ACR11552.1"/>
    </source>
</evidence>
<gene>
    <name evidence="2" type="ordered locus">TERTU_4186</name>
</gene>
<protein>
    <submittedName>
        <fullName evidence="2">Histidine kinase</fullName>
    </submittedName>
</protein>
<dbReference type="eggNOG" id="ENOG50311I2">
    <property type="taxonomic scope" value="Bacteria"/>
</dbReference>
<reference evidence="2 3" key="1">
    <citation type="journal article" date="2009" name="PLoS ONE">
        <title>The complete genome of Teredinibacter turnerae T7901: an intracellular endosymbiont of marine wood-boring bivalves (shipworms).</title>
        <authorList>
            <person name="Yang J.C."/>
            <person name="Madupu R."/>
            <person name="Durkin A.S."/>
            <person name="Ekborg N.A."/>
            <person name="Pedamallu C.S."/>
            <person name="Hostetler J.B."/>
            <person name="Radune D."/>
            <person name="Toms B.S."/>
            <person name="Henrissat B."/>
            <person name="Coutinho P.M."/>
            <person name="Schwarz S."/>
            <person name="Field L."/>
            <person name="Trindade-Silva A.E."/>
            <person name="Soares C.A.G."/>
            <person name="Elshahawi S."/>
            <person name="Hanora A."/>
            <person name="Schmidt E.W."/>
            <person name="Haygood M.G."/>
            <person name="Posfai J."/>
            <person name="Benner J."/>
            <person name="Madinger C."/>
            <person name="Nove J."/>
            <person name="Anton B."/>
            <person name="Chaudhary K."/>
            <person name="Foster J."/>
            <person name="Holman A."/>
            <person name="Kumar S."/>
            <person name="Lessard P.A."/>
            <person name="Luyten Y.A."/>
            <person name="Slatko B."/>
            <person name="Wood N."/>
            <person name="Wu B."/>
            <person name="Teplitski M."/>
            <person name="Mougous J.D."/>
            <person name="Ward N."/>
            <person name="Eisen J.A."/>
            <person name="Badger J.H."/>
            <person name="Distel D.L."/>
        </authorList>
    </citation>
    <scope>NUCLEOTIDE SEQUENCE [LARGE SCALE GENOMIC DNA]</scope>
    <source>
        <strain evidence="3">ATCC 39867 / T7901</strain>
    </source>
</reference>
<keyword evidence="2" id="KW-0808">Transferase</keyword>
<keyword evidence="1" id="KW-0732">Signal</keyword>
<accession>C5BUM2</accession>
<dbReference type="Pfam" id="PF09694">
    <property type="entry name" value="Gcw_chp"/>
    <property type="match status" value="1"/>
</dbReference>
<dbReference type="Proteomes" id="UP000009080">
    <property type="component" value="Chromosome"/>
</dbReference>
<keyword evidence="3" id="KW-1185">Reference proteome</keyword>
<evidence type="ECO:0000256" key="1">
    <source>
        <dbReference type="SAM" id="SignalP"/>
    </source>
</evidence>
<feature type="signal peptide" evidence="1">
    <location>
        <begin position="1"/>
        <end position="27"/>
    </location>
</feature>
<name>C5BUM2_TERTT</name>
<keyword evidence="2" id="KW-0418">Kinase</keyword>
<dbReference type="NCBIfam" id="TIGR02001">
    <property type="entry name" value="gcw_chp"/>
    <property type="match status" value="1"/>
</dbReference>
<sequence>MKFSKKILAGAVAASLAVSAFAPMANAEISASAGVASTYLWRGLDLGSGTPAVSGDLSYSAGGFYTTLWGSSGDTGAGTEWDLGAGYGGSAGMFSYDVSVWNYMYPNGGTMEDQYGDLTEVIVALGLGPVSFSWYENIATEGGDESYRYFTLGYATGPFSFMIGSHTGDDSTEFTHLDISYAYNDNLSFTFSQVVDQDEVLLADGDGVKGKSIDDDLKFVVSYSLPIE</sequence>
<dbReference type="OrthoDB" id="9793561at2"/>
<evidence type="ECO:0000313" key="3">
    <source>
        <dbReference type="Proteomes" id="UP000009080"/>
    </source>
</evidence>
<dbReference type="EMBL" id="CP001614">
    <property type="protein sequence ID" value="ACR11552.1"/>
    <property type="molecule type" value="Genomic_DNA"/>
</dbReference>
<dbReference type="HOGENOM" id="CLU_074587_1_0_6"/>
<dbReference type="GO" id="GO:0016301">
    <property type="term" value="F:kinase activity"/>
    <property type="evidence" value="ECO:0007669"/>
    <property type="project" value="UniProtKB-KW"/>
</dbReference>
<organism evidence="2 3">
    <name type="scientific">Teredinibacter turnerae (strain ATCC 39867 / T7901)</name>
    <dbReference type="NCBI Taxonomy" id="377629"/>
    <lineage>
        <taxon>Bacteria</taxon>
        <taxon>Pseudomonadati</taxon>
        <taxon>Pseudomonadota</taxon>
        <taxon>Gammaproteobacteria</taxon>
        <taxon>Cellvibrionales</taxon>
        <taxon>Cellvibrionaceae</taxon>
        <taxon>Teredinibacter</taxon>
    </lineage>
</organism>
<dbReference type="RefSeq" id="WP_015817664.1">
    <property type="nucleotide sequence ID" value="NC_012997.1"/>
</dbReference>
<dbReference type="STRING" id="377629.TERTU_4186"/>
<dbReference type="AlphaFoldDB" id="C5BUM2"/>
<dbReference type="KEGG" id="ttu:TERTU_4186"/>
<dbReference type="InterPro" id="IPR010239">
    <property type="entry name" value="CHP02001"/>
</dbReference>
<feature type="chain" id="PRO_5002949077" evidence="1">
    <location>
        <begin position="28"/>
        <end position="228"/>
    </location>
</feature>